<dbReference type="PATRIC" id="fig|540747.5.peg.4240"/>
<evidence type="ECO:0000259" key="5">
    <source>
        <dbReference type="PROSITE" id="PS50893"/>
    </source>
</evidence>
<evidence type="ECO:0000256" key="2">
    <source>
        <dbReference type="ARBA" id="ARBA00022448"/>
    </source>
</evidence>
<dbReference type="SUPFAM" id="SSF50331">
    <property type="entry name" value="MOP-like"/>
    <property type="match status" value="1"/>
</dbReference>
<dbReference type="Gene3D" id="2.40.50.100">
    <property type="match status" value="1"/>
</dbReference>
<dbReference type="FunFam" id="3.40.50.300:FF:000042">
    <property type="entry name" value="Maltose/maltodextrin ABC transporter, ATP-binding protein"/>
    <property type="match status" value="1"/>
</dbReference>
<dbReference type="Pfam" id="PF00005">
    <property type="entry name" value="ABC_tran"/>
    <property type="match status" value="1"/>
</dbReference>
<reference evidence="7 9" key="2">
    <citation type="submission" date="2018-08" db="EMBL/GenBank/DDBJ databases">
        <title>Genetic Globetrotter - A new plasmid hitch-hiking vast phylogenetic and geographic distances.</title>
        <authorList>
            <person name="Vollmers J."/>
            <person name="Petersen J."/>
        </authorList>
    </citation>
    <scope>NUCLEOTIDE SEQUENCE [LARGE SCALE GENOMIC DNA]</scope>
    <source>
        <strain evidence="7 9">DSM 26383</strain>
    </source>
</reference>
<proteinExistence type="inferred from homology"/>
<evidence type="ECO:0000313" key="6">
    <source>
        <dbReference type="EMBL" id="KRS13653.1"/>
    </source>
</evidence>
<dbReference type="STRING" id="540747.SAMN04488031_12613"/>
<dbReference type="OrthoDB" id="9802264at2"/>
<dbReference type="InterPro" id="IPR050093">
    <property type="entry name" value="ABC_SmlMolc_Importer"/>
</dbReference>
<sequence>MTELSLRSMTKRFGRLTAVEDVTLDIPDGSFVCLLGPSGCGKTTLLRLLAGLEMPTEGQVIVSGEDQTAVPPEKRDFGMVFQSLALFPHLSVADNVAYPLTIRGRSKAEARKRVTELLDLVQLSGLGDRRIHQLSGGQRQRVAIARGLAIDPKVFLLDEPLSALDANLREHMQVELRQLQQRLGVTTIVVTHDQKEALTMADMVIVMNEGRVQQIGSPMEIYRDPANAFVAGFIGTSNLLPCTLDADHNIEVLGHRFDAAEDDRIKSEPGSDLMLSVRPEDVRLEAAGTGLPAKVIFIRDLGESIQYVLDHDGHEITALYAPSARPDIDLGDEVGVSFAPGKRVVFPA</sequence>
<dbReference type="InterPro" id="IPR003439">
    <property type="entry name" value="ABC_transporter-like_ATP-bd"/>
</dbReference>
<dbReference type="RefSeq" id="WP_057821603.1">
    <property type="nucleotide sequence ID" value="NZ_CP031598.1"/>
</dbReference>
<comment type="similarity">
    <text evidence="1">Belongs to the ABC transporter superfamily.</text>
</comment>
<keyword evidence="8" id="KW-1185">Reference proteome</keyword>
<dbReference type="PANTHER" id="PTHR42781:SF4">
    <property type="entry name" value="SPERMIDINE_PUTRESCINE IMPORT ATP-BINDING PROTEIN POTA"/>
    <property type="match status" value="1"/>
</dbReference>
<dbReference type="SUPFAM" id="SSF52540">
    <property type="entry name" value="P-loop containing nucleoside triphosphate hydrolases"/>
    <property type="match status" value="1"/>
</dbReference>
<evidence type="ECO:0000313" key="7">
    <source>
        <dbReference type="EMBL" id="QEW25779.1"/>
    </source>
</evidence>
<keyword evidence="3" id="KW-0547">Nucleotide-binding</keyword>
<dbReference type="Gene3D" id="2.40.50.140">
    <property type="entry name" value="Nucleic acid-binding proteins"/>
    <property type="match status" value="1"/>
</dbReference>
<evidence type="ECO:0000256" key="3">
    <source>
        <dbReference type="ARBA" id="ARBA00022741"/>
    </source>
</evidence>
<dbReference type="PROSITE" id="PS50893">
    <property type="entry name" value="ABC_TRANSPORTER_2"/>
    <property type="match status" value="1"/>
</dbReference>
<feature type="domain" description="ABC transporter" evidence="5">
    <location>
        <begin position="4"/>
        <end position="234"/>
    </location>
</feature>
<accession>A0A0T5NXJ2</accession>
<dbReference type="Proteomes" id="UP000051401">
    <property type="component" value="Unassembled WGS sequence"/>
</dbReference>
<gene>
    <name evidence="7" type="primary">potA_10</name>
    <name evidence="7" type="ORF">RIdsm_01568</name>
    <name evidence="6" type="ORF">XM52_27335</name>
</gene>
<dbReference type="InterPro" id="IPR027417">
    <property type="entry name" value="P-loop_NTPase"/>
</dbReference>
<dbReference type="InterPro" id="IPR008995">
    <property type="entry name" value="Mo/tungstate-bd_C_term_dom"/>
</dbReference>
<dbReference type="SMART" id="SM00382">
    <property type="entry name" value="AAA"/>
    <property type="match status" value="1"/>
</dbReference>
<dbReference type="AlphaFoldDB" id="A0A0T5NXJ2"/>
<dbReference type="Proteomes" id="UP000325785">
    <property type="component" value="Chromosome"/>
</dbReference>
<dbReference type="GO" id="GO:0005524">
    <property type="term" value="F:ATP binding"/>
    <property type="evidence" value="ECO:0007669"/>
    <property type="project" value="UniProtKB-KW"/>
</dbReference>
<dbReference type="Pfam" id="PF08402">
    <property type="entry name" value="TOBE_2"/>
    <property type="match status" value="1"/>
</dbReference>
<evidence type="ECO:0000256" key="1">
    <source>
        <dbReference type="ARBA" id="ARBA00005417"/>
    </source>
</evidence>
<dbReference type="InterPro" id="IPR012340">
    <property type="entry name" value="NA-bd_OB-fold"/>
</dbReference>
<dbReference type="EMBL" id="LAXI01000035">
    <property type="protein sequence ID" value="KRS13653.1"/>
    <property type="molecule type" value="Genomic_DNA"/>
</dbReference>
<evidence type="ECO:0000313" key="8">
    <source>
        <dbReference type="Proteomes" id="UP000051401"/>
    </source>
</evidence>
<dbReference type="PROSITE" id="PS00211">
    <property type="entry name" value="ABC_TRANSPORTER_1"/>
    <property type="match status" value="1"/>
</dbReference>
<dbReference type="GO" id="GO:0016887">
    <property type="term" value="F:ATP hydrolysis activity"/>
    <property type="evidence" value="ECO:0007669"/>
    <property type="project" value="InterPro"/>
</dbReference>
<dbReference type="InterPro" id="IPR017871">
    <property type="entry name" value="ABC_transporter-like_CS"/>
</dbReference>
<dbReference type="GO" id="GO:0140359">
    <property type="term" value="F:ABC-type transporter activity"/>
    <property type="evidence" value="ECO:0007669"/>
    <property type="project" value="UniProtKB-ARBA"/>
</dbReference>
<evidence type="ECO:0000313" key="9">
    <source>
        <dbReference type="Proteomes" id="UP000325785"/>
    </source>
</evidence>
<dbReference type="KEGG" id="rid:RIdsm_01568"/>
<dbReference type="GO" id="GO:0043190">
    <property type="term" value="C:ATP-binding cassette (ABC) transporter complex"/>
    <property type="evidence" value="ECO:0007669"/>
    <property type="project" value="InterPro"/>
</dbReference>
<organism evidence="6 8">
    <name type="scientific">Roseovarius indicus</name>
    <dbReference type="NCBI Taxonomy" id="540747"/>
    <lineage>
        <taxon>Bacteria</taxon>
        <taxon>Pseudomonadati</taxon>
        <taxon>Pseudomonadota</taxon>
        <taxon>Alphaproteobacteria</taxon>
        <taxon>Rhodobacterales</taxon>
        <taxon>Roseobacteraceae</taxon>
        <taxon>Roseovarius</taxon>
    </lineage>
</organism>
<protein>
    <submittedName>
        <fullName evidence="6">ABC transporter ATP-binding protein</fullName>
    </submittedName>
    <submittedName>
        <fullName evidence="7">Spermidine/putrescine import ATP-binding protein PotA</fullName>
    </submittedName>
</protein>
<evidence type="ECO:0000256" key="4">
    <source>
        <dbReference type="ARBA" id="ARBA00022840"/>
    </source>
</evidence>
<dbReference type="EMBL" id="CP031598">
    <property type="protein sequence ID" value="QEW25779.1"/>
    <property type="molecule type" value="Genomic_DNA"/>
</dbReference>
<dbReference type="InterPro" id="IPR013611">
    <property type="entry name" value="Transp-assoc_OB_typ2"/>
</dbReference>
<reference evidence="6 8" key="1">
    <citation type="submission" date="2015-04" db="EMBL/GenBank/DDBJ databases">
        <title>The draft genome sequence of Roseovarius indicus B108T.</title>
        <authorList>
            <person name="Li G."/>
            <person name="Lai Q."/>
            <person name="Shao Z."/>
            <person name="Yan P."/>
        </authorList>
    </citation>
    <scope>NUCLEOTIDE SEQUENCE [LARGE SCALE GENOMIC DNA]</scope>
    <source>
        <strain evidence="6 8">B108</strain>
    </source>
</reference>
<keyword evidence="2" id="KW-0813">Transport</keyword>
<name>A0A0T5NXJ2_9RHOB</name>
<keyword evidence="4 6" id="KW-0067">ATP-binding</keyword>
<dbReference type="PANTHER" id="PTHR42781">
    <property type="entry name" value="SPERMIDINE/PUTRESCINE IMPORT ATP-BINDING PROTEIN POTA"/>
    <property type="match status" value="1"/>
</dbReference>
<dbReference type="Gene3D" id="3.40.50.300">
    <property type="entry name" value="P-loop containing nucleotide triphosphate hydrolases"/>
    <property type="match status" value="1"/>
</dbReference>
<dbReference type="InterPro" id="IPR003593">
    <property type="entry name" value="AAA+_ATPase"/>
</dbReference>